<keyword evidence="2" id="KW-1185">Reference proteome</keyword>
<dbReference type="InterPro" id="IPR005312">
    <property type="entry name" value="DUF1759"/>
</dbReference>
<protein>
    <submittedName>
        <fullName evidence="1">Uncharacterized protein</fullName>
    </submittedName>
</protein>
<dbReference type="Pfam" id="PF03564">
    <property type="entry name" value="DUF1759"/>
    <property type="match status" value="1"/>
</dbReference>
<name>A0A6S7H5Q8_PARCT</name>
<evidence type="ECO:0000313" key="1">
    <source>
        <dbReference type="EMBL" id="CAB4001025.1"/>
    </source>
</evidence>
<dbReference type="Proteomes" id="UP001152795">
    <property type="component" value="Unassembled WGS sequence"/>
</dbReference>
<comment type="caution">
    <text evidence="1">The sequence shown here is derived from an EMBL/GenBank/DDBJ whole genome shotgun (WGS) entry which is preliminary data.</text>
</comment>
<proteinExistence type="predicted"/>
<organism evidence="1 2">
    <name type="scientific">Paramuricea clavata</name>
    <name type="common">Red gorgonian</name>
    <name type="synonym">Violescent sea-whip</name>
    <dbReference type="NCBI Taxonomy" id="317549"/>
    <lineage>
        <taxon>Eukaryota</taxon>
        <taxon>Metazoa</taxon>
        <taxon>Cnidaria</taxon>
        <taxon>Anthozoa</taxon>
        <taxon>Octocorallia</taxon>
        <taxon>Malacalcyonacea</taxon>
        <taxon>Plexauridae</taxon>
        <taxon>Paramuricea</taxon>
    </lineage>
</organism>
<accession>A0A6S7H5Q8</accession>
<gene>
    <name evidence="1" type="ORF">PACLA_8A029060</name>
</gene>
<reference evidence="1" key="1">
    <citation type="submission" date="2020-04" db="EMBL/GenBank/DDBJ databases">
        <authorList>
            <person name="Alioto T."/>
            <person name="Alioto T."/>
            <person name="Gomez Garrido J."/>
        </authorList>
    </citation>
    <scope>NUCLEOTIDE SEQUENCE</scope>
    <source>
        <strain evidence="1">A484AB</strain>
    </source>
</reference>
<dbReference type="EMBL" id="CACRXK020003986">
    <property type="protein sequence ID" value="CAB4001025.1"/>
    <property type="molecule type" value="Genomic_DNA"/>
</dbReference>
<sequence length="266" mass="30336">MESGDEAIEKLQEWLKTKESKLEEIQQEQKAKREKQEQEKRIEFELKLHEAKIKMQAEAEVSVKPTSGKEEDEELLYEKARKTIEALPHTAEGYNRATAILKNRFGKECEIVKCFVKEIMELPHIPTANVKKIHEFHDKLAYCVQSLETLKKLDAVNGTVSMTLEKLPAIRGDLAPKLSSVDGKFVKEIELSKVHKSEITIVKNPNYESLLAKYNNLNGIKIADGDDREQIPIHVVLSAGEYAAIKTSTPLQLCRQSKRIKRVECL</sequence>
<dbReference type="AlphaFoldDB" id="A0A6S7H5Q8"/>
<evidence type="ECO:0000313" key="2">
    <source>
        <dbReference type="Proteomes" id="UP001152795"/>
    </source>
</evidence>